<keyword evidence="4" id="KW-1133">Transmembrane helix</keyword>
<dbReference type="SUPFAM" id="SSF56519">
    <property type="entry name" value="Penicillin binding protein dimerisation domain"/>
    <property type="match status" value="1"/>
</dbReference>
<dbReference type="EMBL" id="JACVXA010000039">
    <property type="protein sequence ID" value="MBE3639124.1"/>
    <property type="molecule type" value="Genomic_DNA"/>
</dbReference>
<dbReference type="Gene3D" id="3.40.710.10">
    <property type="entry name" value="DD-peptidase/beta-lactamase superfamily"/>
    <property type="match status" value="1"/>
</dbReference>
<dbReference type="Gene3D" id="3.90.1310.10">
    <property type="entry name" value="Penicillin-binding protein 2a (Domain 2)"/>
    <property type="match status" value="1"/>
</dbReference>
<protein>
    <submittedName>
        <fullName evidence="7">Penicillin-binding protein 2</fullName>
    </submittedName>
</protein>
<dbReference type="RefSeq" id="WP_193183468.1">
    <property type="nucleotide sequence ID" value="NZ_JACVXA010000039.1"/>
</dbReference>
<keyword evidence="4" id="KW-0812">Transmembrane</keyword>
<dbReference type="GO" id="GO:0071555">
    <property type="term" value="P:cell wall organization"/>
    <property type="evidence" value="ECO:0007669"/>
    <property type="project" value="TreeGrafter"/>
</dbReference>
<dbReference type="Proteomes" id="UP000609121">
    <property type="component" value="Unassembled WGS sequence"/>
</dbReference>
<dbReference type="GO" id="GO:0008658">
    <property type="term" value="F:penicillin binding"/>
    <property type="evidence" value="ECO:0007669"/>
    <property type="project" value="InterPro"/>
</dbReference>
<dbReference type="Gene3D" id="3.30.450.330">
    <property type="match status" value="1"/>
</dbReference>
<accession>A0A8J6YYS9</accession>
<dbReference type="AlphaFoldDB" id="A0A8J6YYS9"/>
<evidence type="ECO:0000313" key="8">
    <source>
        <dbReference type="Proteomes" id="UP000609121"/>
    </source>
</evidence>
<evidence type="ECO:0000313" key="7">
    <source>
        <dbReference type="EMBL" id="MBE3639124.1"/>
    </source>
</evidence>
<dbReference type="PANTHER" id="PTHR30627">
    <property type="entry name" value="PEPTIDOGLYCAN D,D-TRANSPEPTIDASE"/>
    <property type="match status" value="1"/>
</dbReference>
<dbReference type="PANTHER" id="PTHR30627:SF1">
    <property type="entry name" value="PEPTIDOGLYCAN D,D-TRANSPEPTIDASE FTSI"/>
    <property type="match status" value="1"/>
</dbReference>
<keyword evidence="3 4" id="KW-0472">Membrane</keyword>
<keyword evidence="2" id="KW-0378">Hydrolase</keyword>
<gene>
    <name evidence="7" type="ORF">ICN82_13035</name>
</gene>
<dbReference type="InterPro" id="IPR036138">
    <property type="entry name" value="PBP_dimer_sf"/>
</dbReference>
<comment type="caution">
    <text evidence="7">The sequence shown here is derived from an EMBL/GenBank/DDBJ whole genome shotgun (WGS) entry which is preliminary data.</text>
</comment>
<comment type="subcellular location">
    <subcellularLocation>
        <location evidence="1">Membrane</location>
    </subcellularLocation>
</comment>
<dbReference type="InterPro" id="IPR001460">
    <property type="entry name" value="PCN-bd_Tpept"/>
</dbReference>
<dbReference type="Pfam" id="PF00905">
    <property type="entry name" value="Transpeptidase"/>
    <property type="match status" value="1"/>
</dbReference>
<evidence type="ECO:0000256" key="4">
    <source>
        <dbReference type="SAM" id="Phobius"/>
    </source>
</evidence>
<evidence type="ECO:0000259" key="5">
    <source>
        <dbReference type="Pfam" id="PF00905"/>
    </source>
</evidence>
<sequence length="606" mass="66248">MSDLPEDDDAPRRPLRPLAPVLRARDRGENPDLIERANRIRRHDGIRERLKARAESRLLVLGLFFVVVFGAVGGRMAQFATSVPEEPRMSIFGSTITSARADITDRKGRVLATNLHTQALYAHPQDMIDIPYAVRELSRIFPDLEHDELLARLTRPGRKFVWLRKTLSPEEVQAVHDIGDPGLLFATRDMRLYPNGHLAAHVLGGASFGDEGVRAAEVIGVAGIEKAMDARLRDPDKVDEPLQLSIDMTIQAATRKVLQGGIDLYEAKGGSAIIMDIKSGEIVSMVSLPDFDPNRRPRPALTGDPSDSPLFNRAVLGVYELGSVFKIFATANALDLGLVTPDTQIDTQSPLVYGRFKIGDFHNYGPTKSVRGVIEVSSNVGTAHIAQMIGPTRQKEFLGRLGFFEPTPVELVEAPTGRPLLPKVWGDLAGMTISFGHGMSSSPLHLAVGYASLLNGGHKVTPTLLKRDGPVPEGPRVVSEQTSRQSREMLRLVVTDGTASMGDVPGYYVAGKTGTADKPKPGGGYYKNRNMVTFASIFPYYDPKYVVITTLDEAKVFAAGEERRTAGWTVVPVAAELIRRVAPLLDMRPAIEEPAQPGIREARNNH</sequence>
<dbReference type="Pfam" id="PF03717">
    <property type="entry name" value="PBP_dimer"/>
    <property type="match status" value="1"/>
</dbReference>
<dbReference type="GO" id="GO:0004180">
    <property type="term" value="F:carboxypeptidase activity"/>
    <property type="evidence" value="ECO:0007669"/>
    <property type="project" value="UniProtKB-KW"/>
</dbReference>
<dbReference type="GO" id="GO:0005886">
    <property type="term" value="C:plasma membrane"/>
    <property type="evidence" value="ECO:0007669"/>
    <property type="project" value="TreeGrafter"/>
</dbReference>
<dbReference type="InterPro" id="IPR005311">
    <property type="entry name" value="PBP_dimer"/>
</dbReference>
<organism evidence="7 8">
    <name type="scientific">Mangrovicoccus algicola</name>
    <dbReference type="NCBI Taxonomy" id="2771008"/>
    <lineage>
        <taxon>Bacteria</taxon>
        <taxon>Pseudomonadati</taxon>
        <taxon>Pseudomonadota</taxon>
        <taxon>Alphaproteobacteria</taxon>
        <taxon>Rhodobacterales</taxon>
        <taxon>Paracoccaceae</taxon>
        <taxon>Mangrovicoccus</taxon>
    </lineage>
</organism>
<evidence type="ECO:0000256" key="1">
    <source>
        <dbReference type="ARBA" id="ARBA00004370"/>
    </source>
</evidence>
<dbReference type="SUPFAM" id="SSF56601">
    <property type="entry name" value="beta-lactamase/transpeptidase-like"/>
    <property type="match status" value="1"/>
</dbReference>
<reference evidence="7" key="1">
    <citation type="submission" date="2020-09" db="EMBL/GenBank/DDBJ databases">
        <title>A novel bacterium of genus Mangrovicoccus, isolated from South China Sea.</title>
        <authorList>
            <person name="Huang H."/>
            <person name="Mo K."/>
            <person name="Hu Y."/>
        </authorList>
    </citation>
    <scope>NUCLEOTIDE SEQUENCE</scope>
    <source>
        <strain evidence="7">HB182678</strain>
    </source>
</reference>
<evidence type="ECO:0000256" key="3">
    <source>
        <dbReference type="ARBA" id="ARBA00023136"/>
    </source>
</evidence>
<evidence type="ECO:0000256" key="2">
    <source>
        <dbReference type="ARBA" id="ARBA00022645"/>
    </source>
</evidence>
<name>A0A8J6YYS9_9RHOB</name>
<keyword evidence="2" id="KW-0121">Carboxypeptidase</keyword>
<keyword evidence="2" id="KW-0645">Protease</keyword>
<feature type="domain" description="Penicillin-binding protein dimerisation" evidence="6">
    <location>
        <begin position="96"/>
        <end position="233"/>
    </location>
</feature>
<dbReference type="InterPro" id="IPR050515">
    <property type="entry name" value="Beta-lactam/transpept"/>
</dbReference>
<feature type="domain" description="Penicillin-binding protein transpeptidase" evidence="5">
    <location>
        <begin position="270"/>
        <end position="558"/>
    </location>
</feature>
<feature type="transmembrane region" description="Helical" evidence="4">
    <location>
        <begin position="58"/>
        <end position="77"/>
    </location>
</feature>
<dbReference type="InterPro" id="IPR012338">
    <property type="entry name" value="Beta-lactam/transpept-like"/>
</dbReference>
<keyword evidence="8" id="KW-1185">Reference proteome</keyword>
<proteinExistence type="predicted"/>
<evidence type="ECO:0000259" key="6">
    <source>
        <dbReference type="Pfam" id="PF03717"/>
    </source>
</evidence>